<feature type="region of interest" description="Disordered" evidence="1">
    <location>
        <begin position="1"/>
        <end position="20"/>
    </location>
</feature>
<gene>
    <name evidence="3" type="ORF">GGR46_003601</name>
</gene>
<protein>
    <submittedName>
        <fullName evidence="3">DNA-binding transcriptional ArsR family regulator</fullName>
    </submittedName>
</protein>
<dbReference type="RefSeq" id="WP_246426207.1">
    <property type="nucleotide sequence ID" value="NZ_JACIEH010000003.1"/>
</dbReference>
<evidence type="ECO:0000313" key="3">
    <source>
        <dbReference type="EMBL" id="MBB4100029.1"/>
    </source>
</evidence>
<dbReference type="GO" id="GO:0003700">
    <property type="term" value="F:DNA-binding transcription factor activity"/>
    <property type="evidence" value="ECO:0007669"/>
    <property type="project" value="InterPro"/>
</dbReference>
<evidence type="ECO:0000259" key="2">
    <source>
        <dbReference type="PROSITE" id="PS50987"/>
    </source>
</evidence>
<evidence type="ECO:0000313" key="4">
    <source>
        <dbReference type="Proteomes" id="UP000557392"/>
    </source>
</evidence>
<feature type="region of interest" description="Disordered" evidence="1">
    <location>
        <begin position="31"/>
        <end position="52"/>
    </location>
</feature>
<dbReference type="PROSITE" id="PS50987">
    <property type="entry name" value="HTH_ARSR_2"/>
    <property type="match status" value="1"/>
</dbReference>
<proteinExistence type="predicted"/>
<keyword evidence="4" id="KW-1185">Reference proteome</keyword>
<dbReference type="PANTHER" id="PTHR38600">
    <property type="entry name" value="TRANSCRIPTIONAL REGULATORY PROTEIN"/>
    <property type="match status" value="1"/>
</dbReference>
<dbReference type="SUPFAM" id="SSF46785">
    <property type="entry name" value="Winged helix' DNA-binding domain"/>
    <property type="match status" value="1"/>
</dbReference>
<name>A0A7W6NYW0_9SPHN</name>
<keyword evidence="3" id="KW-0238">DNA-binding</keyword>
<dbReference type="AlphaFoldDB" id="A0A7W6NYW0"/>
<dbReference type="Proteomes" id="UP000557392">
    <property type="component" value="Unassembled WGS sequence"/>
</dbReference>
<accession>A0A7W6NYW0</accession>
<dbReference type="PRINTS" id="PR00778">
    <property type="entry name" value="HTHARSR"/>
</dbReference>
<dbReference type="InterPro" id="IPR036388">
    <property type="entry name" value="WH-like_DNA-bd_sf"/>
</dbReference>
<dbReference type="SMART" id="SM00418">
    <property type="entry name" value="HTH_ARSR"/>
    <property type="match status" value="1"/>
</dbReference>
<dbReference type="CDD" id="cd00090">
    <property type="entry name" value="HTH_ARSR"/>
    <property type="match status" value="1"/>
</dbReference>
<dbReference type="InterPro" id="IPR011991">
    <property type="entry name" value="ArsR-like_HTH"/>
</dbReference>
<organism evidence="3 4">
    <name type="scientific">Sphingomonas kyeonggiensis</name>
    <dbReference type="NCBI Taxonomy" id="1268553"/>
    <lineage>
        <taxon>Bacteria</taxon>
        <taxon>Pseudomonadati</taxon>
        <taxon>Pseudomonadota</taxon>
        <taxon>Alphaproteobacteria</taxon>
        <taxon>Sphingomonadales</taxon>
        <taxon>Sphingomonadaceae</taxon>
        <taxon>Sphingomonas</taxon>
    </lineage>
</organism>
<dbReference type="NCBIfam" id="NF033788">
    <property type="entry name" value="HTH_metalloreg"/>
    <property type="match status" value="1"/>
</dbReference>
<dbReference type="GO" id="GO:0003677">
    <property type="term" value="F:DNA binding"/>
    <property type="evidence" value="ECO:0007669"/>
    <property type="project" value="UniProtKB-KW"/>
</dbReference>
<dbReference type="PANTHER" id="PTHR38600:SF2">
    <property type="entry name" value="SLL0088 PROTEIN"/>
    <property type="match status" value="1"/>
</dbReference>
<dbReference type="Gene3D" id="1.10.10.10">
    <property type="entry name" value="Winged helix-like DNA-binding domain superfamily/Winged helix DNA-binding domain"/>
    <property type="match status" value="1"/>
</dbReference>
<feature type="domain" description="HTH arsR-type" evidence="2">
    <location>
        <begin position="61"/>
        <end position="155"/>
    </location>
</feature>
<evidence type="ECO:0000256" key="1">
    <source>
        <dbReference type="SAM" id="MobiDB-lite"/>
    </source>
</evidence>
<dbReference type="InterPro" id="IPR001845">
    <property type="entry name" value="HTH_ArsR_DNA-bd_dom"/>
</dbReference>
<reference evidence="3 4" key="1">
    <citation type="submission" date="2020-08" db="EMBL/GenBank/DDBJ databases">
        <title>Genomic Encyclopedia of Type Strains, Phase IV (KMG-IV): sequencing the most valuable type-strain genomes for metagenomic binning, comparative biology and taxonomic classification.</title>
        <authorList>
            <person name="Goeker M."/>
        </authorList>
    </citation>
    <scope>NUCLEOTIDE SEQUENCE [LARGE SCALE GENOMIC DNA]</scope>
    <source>
        <strain evidence="3 4">DSM 101806</strain>
    </source>
</reference>
<sequence>MADSTRSRVTPESRATAEAARDAYFARERVNGFKLSSPDPRKSPENYSTDRLTIPPARPILNHMVEYRLDATFHALSDPTRRGMLAHLSLGEKSIGELAEPFAMTFAGAAKHVKVLEGAGLVARRKVGRSYMCALKPAPLAEAERWLKQWEKFWTVRLDALEALIAADQKETRS</sequence>
<dbReference type="InterPro" id="IPR036390">
    <property type="entry name" value="WH_DNA-bd_sf"/>
</dbReference>
<dbReference type="EMBL" id="JACIEH010000003">
    <property type="protein sequence ID" value="MBB4100029.1"/>
    <property type="molecule type" value="Genomic_DNA"/>
</dbReference>
<comment type="caution">
    <text evidence="3">The sequence shown here is derived from an EMBL/GenBank/DDBJ whole genome shotgun (WGS) entry which is preliminary data.</text>
</comment>
<dbReference type="Pfam" id="PF12840">
    <property type="entry name" value="HTH_20"/>
    <property type="match status" value="1"/>
</dbReference>
<feature type="compositionally biased region" description="Basic and acidic residues" evidence="1">
    <location>
        <begin position="1"/>
        <end position="11"/>
    </location>
</feature>